<dbReference type="AlphaFoldDB" id="A0A1T4YE72"/>
<evidence type="ECO:0000313" key="4">
    <source>
        <dbReference type="Proteomes" id="UP000190042"/>
    </source>
</evidence>
<keyword evidence="4" id="KW-1185">Reference proteome</keyword>
<dbReference type="InterPro" id="IPR057666">
    <property type="entry name" value="DrpA_SLOG"/>
</dbReference>
<dbReference type="Pfam" id="PF02481">
    <property type="entry name" value="DNA_processg_A"/>
    <property type="match status" value="1"/>
</dbReference>
<sequence>MQFTEQQKQLINLHYIHPVPYNKFQLLVQENSFLDGMEAYSSDYLKQLLGLSEEKAVRFKEQYMEVSKLPLIDLLQQINCTPIPYFHPDYPEELKQLCDPPAVLYVKGNQSLLKKRLRVGIIGSRKATVYSKKALDFIVPPLVDQKIPIVSGLAAGADTMAHQAAMHFGGDTIGVLGHGFSYMYPKKNERIAQEMAENHLLVTEYPPYIPPAKWTFPMRNRIISGLSSAIVITESVERSGTMITVEHALDHGKEIFAVPGAIDSPLSAGPNKLLDEGAKPLWSGFQIIDLLQ</sequence>
<organism evidence="3 4">
    <name type="scientific">Sporosarcina newyorkensis</name>
    <dbReference type="NCBI Taxonomy" id="759851"/>
    <lineage>
        <taxon>Bacteria</taxon>
        <taxon>Bacillati</taxon>
        <taxon>Bacillota</taxon>
        <taxon>Bacilli</taxon>
        <taxon>Bacillales</taxon>
        <taxon>Caryophanaceae</taxon>
        <taxon>Sporosarcina</taxon>
    </lineage>
</organism>
<dbReference type="Gene3D" id="3.40.50.450">
    <property type="match status" value="1"/>
</dbReference>
<accession>A0A1T4YE72</accession>
<evidence type="ECO:0000256" key="1">
    <source>
        <dbReference type="ARBA" id="ARBA00006525"/>
    </source>
</evidence>
<dbReference type="PANTHER" id="PTHR43022">
    <property type="entry name" value="PROTEIN SMF"/>
    <property type="match status" value="1"/>
</dbReference>
<reference evidence="4" key="1">
    <citation type="submission" date="2017-02" db="EMBL/GenBank/DDBJ databases">
        <authorList>
            <person name="Varghese N."/>
            <person name="Submissions S."/>
        </authorList>
    </citation>
    <scope>NUCLEOTIDE SEQUENCE [LARGE SCALE GENOMIC DNA]</scope>
    <source>
        <strain evidence="4">DSM 23966</strain>
    </source>
</reference>
<name>A0A1T4YE72_9BACL</name>
<dbReference type="InterPro" id="IPR003488">
    <property type="entry name" value="DprA"/>
</dbReference>
<dbReference type="PANTHER" id="PTHR43022:SF1">
    <property type="entry name" value="PROTEIN SMF"/>
    <property type="match status" value="1"/>
</dbReference>
<protein>
    <submittedName>
        <fullName evidence="3">DNA processing protein</fullName>
    </submittedName>
</protein>
<feature type="domain" description="Smf/DprA SLOG" evidence="2">
    <location>
        <begin position="84"/>
        <end position="290"/>
    </location>
</feature>
<dbReference type="SUPFAM" id="SSF102405">
    <property type="entry name" value="MCP/YpsA-like"/>
    <property type="match status" value="1"/>
</dbReference>
<gene>
    <name evidence="3" type="ORF">SAMN04244570_2408</name>
</gene>
<evidence type="ECO:0000313" key="3">
    <source>
        <dbReference type="EMBL" id="SKB00054.1"/>
    </source>
</evidence>
<dbReference type="NCBIfam" id="TIGR00732">
    <property type="entry name" value="dprA"/>
    <property type="match status" value="1"/>
</dbReference>
<comment type="similarity">
    <text evidence="1">Belongs to the DprA/Smf family.</text>
</comment>
<proteinExistence type="inferred from homology"/>
<evidence type="ECO:0000259" key="2">
    <source>
        <dbReference type="Pfam" id="PF02481"/>
    </source>
</evidence>
<dbReference type="RefSeq" id="WP_078817759.1">
    <property type="nucleotide sequence ID" value="NZ_FUYJ01000004.1"/>
</dbReference>
<dbReference type="GO" id="GO:0009294">
    <property type="term" value="P:DNA-mediated transformation"/>
    <property type="evidence" value="ECO:0007669"/>
    <property type="project" value="InterPro"/>
</dbReference>
<dbReference type="Proteomes" id="UP000190042">
    <property type="component" value="Unassembled WGS sequence"/>
</dbReference>
<dbReference type="EMBL" id="FUYJ01000004">
    <property type="protein sequence ID" value="SKB00054.1"/>
    <property type="molecule type" value="Genomic_DNA"/>
</dbReference>